<dbReference type="Gene3D" id="1.10.10.10">
    <property type="entry name" value="Winged helix-like DNA-binding domain superfamily/Winged helix DNA-binding domain"/>
    <property type="match status" value="1"/>
</dbReference>
<dbReference type="RefSeq" id="WP_191140487.1">
    <property type="nucleotide sequence ID" value="NZ_JACXAG020000006.1"/>
</dbReference>
<accession>A0A926NFG0</accession>
<keyword evidence="6" id="KW-1185">Reference proteome</keyword>
<dbReference type="GO" id="GO:0003677">
    <property type="term" value="F:DNA binding"/>
    <property type="evidence" value="ECO:0007669"/>
    <property type="project" value="UniProtKB-KW"/>
</dbReference>
<evidence type="ECO:0000313" key="6">
    <source>
        <dbReference type="Proteomes" id="UP000661691"/>
    </source>
</evidence>
<evidence type="ECO:0000256" key="2">
    <source>
        <dbReference type="ARBA" id="ARBA00023125"/>
    </source>
</evidence>
<comment type="caution">
    <text evidence="5">The sequence shown here is derived from an EMBL/GenBank/DDBJ whole genome shotgun (WGS) entry which is preliminary data.</text>
</comment>
<evidence type="ECO:0000313" key="5">
    <source>
        <dbReference type="EMBL" id="MBD1372564.1"/>
    </source>
</evidence>
<dbReference type="PRINTS" id="PR00598">
    <property type="entry name" value="HTHMARR"/>
</dbReference>
<dbReference type="EMBL" id="JACXAH010000011">
    <property type="protein sequence ID" value="MBD1372564.1"/>
    <property type="molecule type" value="Genomic_DNA"/>
</dbReference>
<organism evidence="5 6">
    <name type="scientific">Polycladospora coralii</name>
    <dbReference type="NCBI Taxonomy" id="2771432"/>
    <lineage>
        <taxon>Bacteria</taxon>
        <taxon>Bacillati</taxon>
        <taxon>Bacillota</taxon>
        <taxon>Bacilli</taxon>
        <taxon>Bacillales</taxon>
        <taxon>Thermoactinomycetaceae</taxon>
        <taxon>Polycladospora</taxon>
    </lineage>
</organism>
<dbReference type="PANTHER" id="PTHR42756">
    <property type="entry name" value="TRANSCRIPTIONAL REGULATOR, MARR"/>
    <property type="match status" value="1"/>
</dbReference>
<dbReference type="PANTHER" id="PTHR42756:SF1">
    <property type="entry name" value="TRANSCRIPTIONAL REPRESSOR OF EMRAB OPERON"/>
    <property type="match status" value="1"/>
</dbReference>
<evidence type="ECO:0000256" key="1">
    <source>
        <dbReference type="ARBA" id="ARBA00023015"/>
    </source>
</evidence>
<sequence>MMDLQTIFNNYLKLVNAFNLFSGDITRGIEYDMTPSQFNLLEYVKMNQPVMVTQVCQCLDMSLPNVSRELKKIQDKGFIEKKTSHEDRRKVYIHLSESGEKFMENYLTHVKSNFLQHIEGVPEEELIKINGAMEILQYSLHCKSHHSK</sequence>
<feature type="domain" description="HTH marR-type" evidence="4">
    <location>
        <begin position="1"/>
        <end position="141"/>
    </location>
</feature>
<dbReference type="PROSITE" id="PS50995">
    <property type="entry name" value="HTH_MARR_2"/>
    <property type="match status" value="1"/>
</dbReference>
<keyword evidence="2" id="KW-0238">DNA-binding</keyword>
<keyword evidence="1" id="KW-0805">Transcription regulation</keyword>
<protein>
    <submittedName>
        <fullName evidence="5">MarR family transcriptional regulator</fullName>
    </submittedName>
</protein>
<reference evidence="5" key="1">
    <citation type="submission" date="2020-09" db="EMBL/GenBank/DDBJ databases">
        <title>A novel bacterium of genus Hazenella, isolated from South China Sea.</title>
        <authorList>
            <person name="Huang H."/>
            <person name="Mo K."/>
            <person name="Hu Y."/>
        </authorList>
    </citation>
    <scope>NUCLEOTIDE SEQUENCE</scope>
    <source>
        <strain evidence="5">IB182357</strain>
    </source>
</reference>
<dbReference type="Proteomes" id="UP000661691">
    <property type="component" value="Unassembled WGS sequence"/>
</dbReference>
<dbReference type="InterPro" id="IPR036390">
    <property type="entry name" value="WH_DNA-bd_sf"/>
</dbReference>
<dbReference type="AlphaFoldDB" id="A0A926NFG0"/>
<evidence type="ECO:0000256" key="3">
    <source>
        <dbReference type="ARBA" id="ARBA00023163"/>
    </source>
</evidence>
<evidence type="ECO:0000259" key="4">
    <source>
        <dbReference type="PROSITE" id="PS50995"/>
    </source>
</evidence>
<keyword evidence="3" id="KW-0804">Transcription</keyword>
<dbReference type="SUPFAM" id="SSF46785">
    <property type="entry name" value="Winged helix' DNA-binding domain"/>
    <property type="match status" value="1"/>
</dbReference>
<gene>
    <name evidence="5" type="ORF">IC620_09375</name>
</gene>
<dbReference type="SMART" id="SM00347">
    <property type="entry name" value="HTH_MARR"/>
    <property type="match status" value="1"/>
</dbReference>
<dbReference type="GO" id="GO:0003700">
    <property type="term" value="F:DNA-binding transcription factor activity"/>
    <property type="evidence" value="ECO:0007669"/>
    <property type="project" value="InterPro"/>
</dbReference>
<dbReference type="InterPro" id="IPR000835">
    <property type="entry name" value="HTH_MarR-typ"/>
</dbReference>
<dbReference type="InterPro" id="IPR036388">
    <property type="entry name" value="WH-like_DNA-bd_sf"/>
</dbReference>
<proteinExistence type="predicted"/>
<name>A0A926NFG0_9BACL</name>
<dbReference type="Pfam" id="PF12802">
    <property type="entry name" value="MarR_2"/>
    <property type="match status" value="1"/>
</dbReference>